<keyword evidence="5 6" id="KW-0472">Membrane</keyword>
<dbReference type="RefSeq" id="WP_166232462.1">
    <property type="nucleotide sequence ID" value="NZ_CP049865.1"/>
</dbReference>
<proteinExistence type="inferred from homology"/>
<dbReference type="KEGG" id="prv:G7070_05025"/>
<dbReference type="PANTHER" id="PTHR31272:SF4">
    <property type="entry name" value="CYTOCHROME C-TYPE BIOGENESIS PROTEIN HI_1454-RELATED"/>
    <property type="match status" value="1"/>
</dbReference>
<feature type="transmembrane region" description="Helical" evidence="6">
    <location>
        <begin position="174"/>
        <end position="199"/>
    </location>
</feature>
<accession>A0A6G7Y4D8</accession>
<reference evidence="8 9" key="1">
    <citation type="submission" date="2020-03" db="EMBL/GenBank/DDBJ databases">
        <title>Propioniciclava sp. nov., isolated from Hydrophilus acuminatus.</title>
        <authorList>
            <person name="Hyun D.-W."/>
            <person name="Bae J.-W."/>
        </authorList>
    </citation>
    <scope>NUCLEOTIDE SEQUENCE [LARGE SCALE GENOMIC DNA]</scope>
    <source>
        <strain evidence="8 9">HDW11</strain>
    </source>
</reference>
<feature type="transmembrane region" description="Helical" evidence="6">
    <location>
        <begin position="73"/>
        <end position="97"/>
    </location>
</feature>
<dbReference type="InterPro" id="IPR003834">
    <property type="entry name" value="Cyt_c_assmbl_TM_dom"/>
</dbReference>
<dbReference type="Pfam" id="PF02683">
    <property type="entry name" value="DsbD_TM"/>
    <property type="match status" value="1"/>
</dbReference>
<dbReference type="GO" id="GO:0017004">
    <property type="term" value="P:cytochrome complex assembly"/>
    <property type="evidence" value="ECO:0007669"/>
    <property type="project" value="InterPro"/>
</dbReference>
<organism evidence="8 9">
    <name type="scientific">Propioniciclava coleopterorum</name>
    <dbReference type="NCBI Taxonomy" id="2714937"/>
    <lineage>
        <taxon>Bacteria</taxon>
        <taxon>Bacillati</taxon>
        <taxon>Actinomycetota</taxon>
        <taxon>Actinomycetes</taxon>
        <taxon>Propionibacteriales</taxon>
        <taxon>Propionibacteriaceae</taxon>
        <taxon>Propioniciclava</taxon>
    </lineage>
</organism>
<gene>
    <name evidence="8" type="ORF">G7070_05025</name>
</gene>
<dbReference type="PANTHER" id="PTHR31272">
    <property type="entry name" value="CYTOCHROME C-TYPE BIOGENESIS PROTEIN HI_1454-RELATED"/>
    <property type="match status" value="1"/>
</dbReference>
<dbReference type="Proteomes" id="UP000501058">
    <property type="component" value="Chromosome"/>
</dbReference>
<protein>
    <submittedName>
        <fullName evidence="8">Cytochrome c biogenesis protein CcdA</fullName>
    </submittedName>
</protein>
<comment type="subcellular location">
    <subcellularLocation>
        <location evidence="1">Membrane</location>
        <topology evidence="1">Multi-pass membrane protein</topology>
    </subcellularLocation>
</comment>
<evidence type="ECO:0000256" key="2">
    <source>
        <dbReference type="ARBA" id="ARBA00006143"/>
    </source>
</evidence>
<name>A0A6G7Y4D8_9ACTN</name>
<dbReference type="GO" id="GO:0016020">
    <property type="term" value="C:membrane"/>
    <property type="evidence" value="ECO:0007669"/>
    <property type="project" value="UniProtKB-SubCell"/>
</dbReference>
<evidence type="ECO:0000313" key="9">
    <source>
        <dbReference type="Proteomes" id="UP000501058"/>
    </source>
</evidence>
<evidence type="ECO:0000256" key="1">
    <source>
        <dbReference type="ARBA" id="ARBA00004141"/>
    </source>
</evidence>
<evidence type="ECO:0000313" key="8">
    <source>
        <dbReference type="EMBL" id="QIK71754.1"/>
    </source>
</evidence>
<evidence type="ECO:0000256" key="5">
    <source>
        <dbReference type="ARBA" id="ARBA00023136"/>
    </source>
</evidence>
<feature type="transmembrane region" description="Helical" evidence="6">
    <location>
        <begin position="219"/>
        <end position="236"/>
    </location>
</feature>
<evidence type="ECO:0000256" key="4">
    <source>
        <dbReference type="ARBA" id="ARBA00022989"/>
    </source>
</evidence>
<evidence type="ECO:0000256" key="6">
    <source>
        <dbReference type="SAM" id="Phobius"/>
    </source>
</evidence>
<feature type="transmembrane region" description="Helical" evidence="6">
    <location>
        <begin position="103"/>
        <end position="124"/>
    </location>
</feature>
<sequence length="254" mass="26051">MTPLDLGQWFAAAAGGSMLLALPVALLAGLVSFFSPCVLPLLPGYLSYATGLAATDVTSGKGSRGRMLAGTSLFILGFAFVFVSTGALFGGLGGLLLTYSRPISIAIGVLTIVLGLVFAGVVGIGQRTFRISKAPAVGLAAAPLLGIVFGLGWTPCIGPTLAVVMSLAINEGTALRGAVLALVYALGLGIPFVVAGLAFDRFAGTMNWVKKRHELLQKIGGGMMVIVGLLLVTGLWDALMGVFRQWASAWGLVI</sequence>
<keyword evidence="3 6" id="KW-0812">Transmembrane</keyword>
<dbReference type="AlphaFoldDB" id="A0A6G7Y4D8"/>
<evidence type="ECO:0000259" key="7">
    <source>
        <dbReference type="Pfam" id="PF02683"/>
    </source>
</evidence>
<feature type="domain" description="Cytochrome C biogenesis protein transmembrane" evidence="7">
    <location>
        <begin position="19"/>
        <end position="211"/>
    </location>
</feature>
<keyword evidence="9" id="KW-1185">Reference proteome</keyword>
<keyword evidence="4 6" id="KW-1133">Transmembrane helix</keyword>
<evidence type="ECO:0000256" key="3">
    <source>
        <dbReference type="ARBA" id="ARBA00022692"/>
    </source>
</evidence>
<comment type="similarity">
    <text evidence="2">Belongs to the DsbD family.</text>
</comment>
<dbReference type="InterPro" id="IPR051790">
    <property type="entry name" value="Cytochrome_c-biogenesis_DsbD"/>
</dbReference>
<dbReference type="EMBL" id="CP049865">
    <property type="protein sequence ID" value="QIK71754.1"/>
    <property type="molecule type" value="Genomic_DNA"/>
</dbReference>
<feature type="transmembrane region" description="Helical" evidence="6">
    <location>
        <begin position="20"/>
        <end position="42"/>
    </location>
</feature>